<protein>
    <recommendedName>
        <fullName evidence="3 6">Flagellar basal-body rod protein FlgG</fullName>
    </recommendedName>
</protein>
<dbReference type="PROSITE" id="PS00588">
    <property type="entry name" value="FLAGELLA_BB_ROD"/>
    <property type="match status" value="1"/>
</dbReference>
<evidence type="ECO:0000313" key="11">
    <source>
        <dbReference type="EMBL" id="QDS95579.1"/>
    </source>
</evidence>
<feature type="domain" description="Flagellar basal-body/hook protein C-terminal" evidence="9">
    <location>
        <begin position="221"/>
        <end position="265"/>
    </location>
</feature>
<sequence>MSVQTLYTAATGMDAMQTKLDVIANNLANINTTGFKKDRANFEDLLYRHEVYPGAMDAQQNPTPVGTQVGLGVRVTSTQTDQRQGTLQPTGRDLDVAIQGQGYLKVTDPSTQTPMYTRAGNLDINANGQLVIGSAQTGRLLDPPIDIPQDATNVVINTNGVVMARLPGQVELAELGQVQLSQFVNPDGLLKVGENMYQQTDASGQALDANPGDDGLGVLNQGYLEASNVEPVQELIDLITTQRAFELNSQAVQAGDQMMQTISNLRRF</sequence>
<evidence type="ECO:0000256" key="7">
    <source>
        <dbReference type="RuleBase" id="RU362116"/>
    </source>
</evidence>
<dbReference type="EMBL" id="CP036262">
    <property type="protein sequence ID" value="QDS95579.1"/>
    <property type="molecule type" value="Genomic_DNA"/>
</dbReference>
<dbReference type="KEGG" id="rml:FF011L_43770"/>
<dbReference type="InterPro" id="IPR012834">
    <property type="entry name" value="FlgG_G_neg"/>
</dbReference>
<evidence type="ECO:0000256" key="4">
    <source>
        <dbReference type="ARBA" id="ARBA00023143"/>
    </source>
</evidence>
<dbReference type="Pfam" id="PF06429">
    <property type="entry name" value="Flg_bbr_C"/>
    <property type="match status" value="1"/>
</dbReference>
<comment type="subcellular location">
    <subcellularLocation>
        <location evidence="1 7">Bacterial flagellum basal body</location>
    </subcellularLocation>
</comment>
<feature type="domain" description="Flagellar basal body rod protein N-terminal" evidence="8">
    <location>
        <begin position="6"/>
        <end position="36"/>
    </location>
</feature>
<dbReference type="Pfam" id="PF22692">
    <property type="entry name" value="LlgE_F_G_D1"/>
    <property type="match status" value="1"/>
</dbReference>
<dbReference type="GO" id="GO:0071978">
    <property type="term" value="P:bacterial-type flagellum-dependent swarming motility"/>
    <property type="evidence" value="ECO:0007669"/>
    <property type="project" value="TreeGrafter"/>
</dbReference>
<evidence type="ECO:0000259" key="10">
    <source>
        <dbReference type="Pfam" id="PF22692"/>
    </source>
</evidence>
<evidence type="ECO:0000256" key="2">
    <source>
        <dbReference type="ARBA" id="ARBA00009677"/>
    </source>
</evidence>
<comment type="similarity">
    <text evidence="2 7">Belongs to the flagella basal body rod proteins family.</text>
</comment>
<evidence type="ECO:0000256" key="6">
    <source>
        <dbReference type="NCBIfam" id="TIGR02488"/>
    </source>
</evidence>
<dbReference type="OrthoDB" id="9804559at2"/>
<dbReference type="NCBIfam" id="TIGR02488">
    <property type="entry name" value="flgG_G_neg"/>
    <property type="match status" value="1"/>
</dbReference>
<dbReference type="Pfam" id="PF00460">
    <property type="entry name" value="Flg_bb_rod"/>
    <property type="match status" value="1"/>
</dbReference>
<evidence type="ECO:0000256" key="1">
    <source>
        <dbReference type="ARBA" id="ARBA00004117"/>
    </source>
</evidence>
<dbReference type="Proteomes" id="UP000320672">
    <property type="component" value="Chromosome"/>
</dbReference>
<evidence type="ECO:0000313" key="12">
    <source>
        <dbReference type="Proteomes" id="UP000320672"/>
    </source>
</evidence>
<dbReference type="NCBIfam" id="TIGR03506">
    <property type="entry name" value="FlgEFG_subfam"/>
    <property type="match status" value="2"/>
</dbReference>
<dbReference type="InterPro" id="IPR037925">
    <property type="entry name" value="FlgE/F/G-like"/>
</dbReference>
<dbReference type="InterPro" id="IPR010930">
    <property type="entry name" value="Flg_bb/hook_C_dom"/>
</dbReference>
<dbReference type="PANTHER" id="PTHR30435:SF19">
    <property type="entry name" value="FLAGELLAR BASAL-BODY ROD PROTEIN FLGG"/>
    <property type="match status" value="1"/>
</dbReference>
<dbReference type="PANTHER" id="PTHR30435">
    <property type="entry name" value="FLAGELLAR PROTEIN"/>
    <property type="match status" value="1"/>
</dbReference>
<keyword evidence="11" id="KW-0969">Cilium</keyword>
<organism evidence="11 12">
    <name type="scientific">Roseimaritima multifibrata</name>
    <dbReference type="NCBI Taxonomy" id="1930274"/>
    <lineage>
        <taxon>Bacteria</taxon>
        <taxon>Pseudomonadati</taxon>
        <taxon>Planctomycetota</taxon>
        <taxon>Planctomycetia</taxon>
        <taxon>Pirellulales</taxon>
        <taxon>Pirellulaceae</taxon>
        <taxon>Roseimaritima</taxon>
    </lineage>
</organism>
<dbReference type="InterPro" id="IPR001444">
    <property type="entry name" value="Flag_bb_rod_N"/>
</dbReference>
<feature type="domain" description="Flagellar hook protein FlgE/F/G-like D1" evidence="10">
    <location>
        <begin position="97"/>
        <end position="164"/>
    </location>
</feature>
<dbReference type="RefSeq" id="WP_145353797.1">
    <property type="nucleotide sequence ID" value="NZ_CP036262.1"/>
</dbReference>
<dbReference type="InterPro" id="IPR020013">
    <property type="entry name" value="Flagellar_FlgE/F/G"/>
</dbReference>
<dbReference type="SUPFAM" id="SSF117143">
    <property type="entry name" value="Flagellar hook protein flgE"/>
    <property type="match status" value="1"/>
</dbReference>
<keyword evidence="4 7" id="KW-0975">Bacterial flagellum</keyword>
<reference evidence="11 12" key="1">
    <citation type="submission" date="2019-02" db="EMBL/GenBank/DDBJ databases">
        <title>Deep-cultivation of Planctomycetes and their phenomic and genomic characterization uncovers novel biology.</title>
        <authorList>
            <person name="Wiegand S."/>
            <person name="Jogler M."/>
            <person name="Boedeker C."/>
            <person name="Pinto D."/>
            <person name="Vollmers J."/>
            <person name="Rivas-Marin E."/>
            <person name="Kohn T."/>
            <person name="Peeters S.H."/>
            <person name="Heuer A."/>
            <person name="Rast P."/>
            <person name="Oberbeckmann S."/>
            <person name="Bunk B."/>
            <person name="Jeske O."/>
            <person name="Meyerdierks A."/>
            <person name="Storesund J.E."/>
            <person name="Kallscheuer N."/>
            <person name="Luecker S."/>
            <person name="Lage O.M."/>
            <person name="Pohl T."/>
            <person name="Merkel B.J."/>
            <person name="Hornburger P."/>
            <person name="Mueller R.-W."/>
            <person name="Bruemmer F."/>
            <person name="Labrenz M."/>
            <person name="Spormann A.M."/>
            <person name="Op den Camp H."/>
            <person name="Overmann J."/>
            <person name="Amann R."/>
            <person name="Jetten M.S.M."/>
            <person name="Mascher T."/>
            <person name="Medema M.H."/>
            <person name="Devos D.P."/>
            <person name="Kaster A.-K."/>
            <person name="Ovreas L."/>
            <person name="Rohde M."/>
            <person name="Galperin M.Y."/>
            <person name="Jogler C."/>
        </authorList>
    </citation>
    <scope>NUCLEOTIDE SEQUENCE [LARGE SCALE GENOMIC DNA]</scope>
    <source>
        <strain evidence="11 12">FF011L</strain>
    </source>
</reference>
<evidence type="ECO:0000259" key="9">
    <source>
        <dbReference type="Pfam" id="PF06429"/>
    </source>
</evidence>
<evidence type="ECO:0000259" key="8">
    <source>
        <dbReference type="Pfam" id="PF00460"/>
    </source>
</evidence>
<accession>A0A517ML24</accession>
<name>A0A517ML24_9BACT</name>
<comment type="subunit">
    <text evidence="5">The basal body constitutes a major portion of the flagellar organelle and consists of four rings (L,P,S, and M) mounted on a central rod. The rod consists of about 26 subunits of FlgG in the distal portion, and FlgB, FlgC and FlgF are thought to build up the proximal portion of the rod with about 6 subunits each.</text>
</comment>
<keyword evidence="11" id="KW-0282">Flagellum</keyword>
<gene>
    <name evidence="11" type="primary">flgG_1</name>
    <name evidence="11" type="ORF">FF011L_43770</name>
</gene>
<keyword evidence="11" id="KW-0966">Cell projection</keyword>
<dbReference type="InterPro" id="IPR053967">
    <property type="entry name" value="LlgE_F_G-like_D1"/>
</dbReference>
<proteinExistence type="inferred from homology"/>
<evidence type="ECO:0000256" key="5">
    <source>
        <dbReference type="ARBA" id="ARBA00025933"/>
    </source>
</evidence>
<dbReference type="GO" id="GO:0009426">
    <property type="term" value="C:bacterial-type flagellum basal body, distal rod"/>
    <property type="evidence" value="ECO:0007669"/>
    <property type="project" value="UniProtKB-UniRule"/>
</dbReference>
<keyword evidence="12" id="KW-1185">Reference proteome</keyword>
<evidence type="ECO:0000256" key="3">
    <source>
        <dbReference type="ARBA" id="ARBA00017948"/>
    </source>
</evidence>
<dbReference type="AlphaFoldDB" id="A0A517ML24"/>
<dbReference type="InterPro" id="IPR019776">
    <property type="entry name" value="Flagellar_basal_body_rod_CS"/>
</dbReference>